<protein>
    <submittedName>
        <fullName evidence="2">Uncharacterized protein</fullName>
    </submittedName>
</protein>
<sequence length="42" mass="4817">MVLLASIFSLMVFTSVTTFFLRLLFKIQVSDSYLIMLSTILL</sequence>
<organism evidence="2 3">
    <name type="scientific">Nezara viridula</name>
    <name type="common">Southern green stink bug</name>
    <name type="synonym">Cimex viridulus</name>
    <dbReference type="NCBI Taxonomy" id="85310"/>
    <lineage>
        <taxon>Eukaryota</taxon>
        <taxon>Metazoa</taxon>
        <taxon>Ecdysozoa</taxon>
        <taxon>Arthropoda</taxon>
        <taxon>Hexapoda</taxon>
        <taxon>Insecta</taxon>
        <taxon>Pterygota</taxon>
        <taxon>Neoptera</taxon>
        <taxon>Paraneoptera</taxon>
        <taxon>Hemiptera</taxon>
        <taxon>Heteroptera</taxon>
        <taxon>Panheteroptera</taxon>
        <taxon>Pentatomomorpha</taxon>
        <taxon>Pentatomoidea</taxon>
        <taxon>Pentatomidae</taxon>
        <taxon>Pentatominae</taxon>
        <taxon>Nezara</taxon>
    </lineage>
</organism>
<dbReference type="AlphaFoldDB" id="A0A9P0HC48"/>
<dbReference type="Proteomes" id="UP001152798">
    <property type="component" value="Chromosome 4"/>
</dbReference>
<keyword evidence="1" id="KW-1133">Transmembrane helix</keyword>
<accession>A0A9P0HC48</accession>
<feature type="transmembrane region" description="Helical" evidence="1">
    <location>
        <begin position="6"/>
        <end position="25"/>
    </location>
</feature>
<proteinExistence type="predicted"/>
<evidence type="ECO:0000313" key="2">
    <source>
        <dbReference type="EMBL" id="CAH1399217.1"/>
    </source>
</evidence>
<keyword evidence="3" id="KW-1185">Reference proteome</keyword>
<keyword evidence="1" id="KW-0472">Membrane</keyword>
<evidence type="ECO:0000313" key="3">
    <source>
        <dbReference type="Proteomes" id="UP001152798"/>
    </source>
</evidence>
<gene>
    <name evidence="2" type="ORF">NEZAVI_LOCUS8709</name>
</gene>
<name>A0A9P0HC48_NEZVI</name>
<evidence type="ECO:0000256" key="1">
    <source>
        <dbReference type="SAM" id="Phobius"/>
    </source>
</evidence>
<dbReference type="EMBL" id="OV725080">
    <property type="protein sequence ID" value="CAH1399217.1"/>
    <property type="molecule type" value="Genomic_DNA"/>
</dbReference>
<reference evidence="2" key="1">
    <citation type="submission" date="2022-01" db="EMBL/GenBank/DDBJ databases">
        <authorList>
            <person name="King R."/>
        </authorList>
    </citation>
    <scope>NUCLEOTIDE SEQUENCE</scope>
</reference>
<keyword evidence="1" id="KW-0812">Transmembrane</keyword>